<dbReference type="PANTHER" id="PTHR41771:SF1">
    <property type="entry name" value="MEMBRANE PROTEIN"/>
    <property type="match status" value="1"/>
</dbReference>
<accession>A0ABT6NGC7</accession>
<keyword evidence="1" id="KW-0472">Membrane</keyword>
<feature type="transmembrane region" description="Helical" evidence="1">
    <location>
        <begin position="222"/>
        <end position="247"/>
    </location>
</feature>
<feature type="transmembrane region" description="Helical" evidence="1">
    <location>
        <begin position="32"/>
        <end position="49"/>
    </location>
</feature>
<evidence type="ECO:0000313" key="2">
    <source>
        <dbReference type="EMBL" id="MDH8679484.1"/>
    </source>
</evidence>
<feature type="transmembrane region" description="Helical" evidence="1">
    <location>
        <begin position="129"/>
        <end position="158"/>
    </location>
</feature>
<name>A0ABT6NGC7_9FIRM</name>
<keyword evidence="3" id="KW-1185">Reference proteome</keyword>
<feature type="transmembrane region" description="Helical" evidence="1">
    <location>
        <begin position="179"/>
        <end position="202"/>
    </location>
</feature>
<dbReference type="RefSeq" id="WP_281095380.1">
    <property type="nucleotide sequence ID" value="NZ_JARYZI010000012.1"/>
</dbReference>
<reference evidence="2 3" key="1">
    <citation type="submission" date="2023-04" db="EMBL/GenBank/DDBJ databases">
        <title>Fusibacter bizertensis strain WBS, isolated from littoral bottom sediments of the Arctic seas - biochemical and genomic analysis.</title>
        <authorList>
            <person name="Brioukhanov A.L."/>
        </authorList>
    </citation>
    <scope>NUCLEOTIDE SEQUENCE [LARGE SCALE GENOMIC DNA]</scope>
    <source>
        <strain evidence="2 3">WBS</strain>
    </source>
</reference>
<evidence type="ECO:0000256" key="1">
    <source>
        <dbReference type="SAM" id="Phobius"/>
    </source>
</evidence>
<dbReference type="Pfam" id="PF07907">
    <property type="entry name" value="YibE_F"/>
    <property type="match status" value="1"/>
</dbReference>
<feature type="transmembrane region" description="Helical" evidence="1">
    <location>
        <begin position="78"/>
        <end position="99"/>
    </location>
</feature>
<dbReference type="Proteomes" id="UP001158045">
    <property type="component" value="Unassembled WGS sequence"/>
</dbReference>
<sequence length="251" mass="27440">MNTSLIVLTGILFILMATIGGARGVRSFFSMLYTVTIFIVLLIFISMGFNPLKTTLIASLLISVILLFNINGINKMTIISSISVLIAIILTLLISLPFVKEARIQGFSFEQVEQLSAMSAYVNIDLSEIVFIEILIGLLGAVIDVAISITSAMNELYVIDSSLKFEQLFKSGMKIGRDILGTMTHTLLFAFLGGFFSILIWFSTLNYTFVNTINSKLFASEVFHIICGGIGILLIIPIATALMAATLTKEK</sequence>
<dbReference type="InterPro" id="IPR014564">
    <property type="entry name" value="UCP031503_TM"/>
</dbReference>
<organism evidence="2 3">
    <name type="scientific">Fusibacter bizertensis</name>
    <dbReference type="NCBI Taxonomy" id="1488331"/>
    <lineage>
        <taxon>Bacteria</taxon>
        <taxon>Bacillati</taxon>
        <taxon>Bacillota</taxon>
        <taxon>Clostridia</taxon>
        <taxon>Eubacteriales</taxon>
        <taxon>Eubacteriales Family XII. Incertae Sedis</taxon>
        <taxon>Fusibacter</taxon>
    </lineage>
</organism>
<dbReference type="EMBL" id="JARYZI010000012">
    <property type="protein sequence ID" value="MDH8679484.1"/>
    <property type="molecule type" value="Genomic_DNA"/>
</dbReference>
<gene>
    <name evidence="2" type="ORF">QE109_15100</name>
</gene>
<dbReference type="PIRSF" id="PIRSF031503">
    <property type="entry name" value="UCP031503_mp"/>
    <property type="match status" value="1"/>
</dbReference>
<keyword evidence="1" id="KW-1133">Transmembrane helix</keyword>
<dbReference type="InterPro" id="IPR012507">
    <property type="entry name" value="YibE_F"/>
</dbReference>
<comment type="caution">
    <text evidence="2">The sequence shown here is derived from an EMBL/GenBank/DDBJ whole genome shotgun (WGS) entry which is preliminary data.</text>
</comment>
<feature type="transmembrane region" description="Helical" evidence="1">
    <location>
        <begin position="55"/>
        <end position="71"/>
    </location>
</feature>
<feature type="transmembrane region" description="Helical" evidence="1">
    <location>
        <begin position="6"/>
        <end position="25"/>
    </location>
</feature>
<proteinExistence type="predicted"/>
<protein>
    <submittedName>
        <fullName evidence="2">YibE/F family protein</fullName>
    </submittedName>
</protein>
<evidence type="ECO:0000313" key="3">
    <source>
        <dbReference type="Proteomes" id="UP001158045"/>
    </source>
</evidence>
<dbReference type="PANTHER" id="PTHR41771">
    <property type="entry name" value="MEMBRANE PROTEIN-RELATED"/>
    <property type="match status" value="1"/>
</dbReference>
<keyword evidence="1" id="KW-0812">Transmembrane</keyword>